<dbReference type="InterPro" id="IPR036388">
    <property type="entry name" value="WH-like_DNA-bd_sf"/>
</dbReference>
<comment type="caution">
    <text evidence="2">The sequence shown here is derived from an EMBL/GenBank/DDBJ whole genome shotgun (WGS) entry which is preliminary data.</text>
</comment>
<dbReference type="Gene3D" id="1.10.10.10">
    <property type="entry name" value="Winged helix-like DNA-binding domain superfamily/Winged helix DNA-binding domain"/>
    <property type="match status" value="1"/>
</dbReference>
<organism evidence="2 3">
    <name type="scientific">Nocardioides phosphati</name>
    <dbReference type="NCBI Taxonomy" id="1867775"/>
    <lineage>
        <taxon>Bacteria</taxon>
        <taxon>Bacillati</taxon>
        <taxon>Actinomycetota</taxon>
        <taxon>Actinomycetes</taxon>
        <taxon>Propionibacteriales</taxon>
        <taxon>Nocardioidaceae</taxon>
        <taxon>Nocardioides</taxon>
    </lineage>
</organism>
<sequence length="117" mass="12536">MIVKLLSEVTRMTAQPEADQLPVAGIQQLLAALQDPVRLEMVRRLVDAGGEAQCKLLYDGVGKSTAAHHFKILREAGITERLTVDGTVHQRLRAADVDDVAPGLLDAVVGAAQRATD</sequence>
<evidence type="ECO:0000313" key="3">
    <source>
        <dbReference type="Proteomes" id="UP000655410"/>
    </source>
</evidence>
<dbReference type="CDD" id="cd00090">
    <property type="entry name" value="HTH_ARSR"/>
    <property type="match status" value="1"/>
</dbReference>
<protein>
    <submittedName>
        <fullName evidence="2">Transcriptional regulator</fullName>
    </submittedName>
</protein>
<accession>A0ABQ2NC17</accession>
<dbReference type="InterPro" id="IPR001845">
    <property type="entry name" value="HTH_ArsR_DNA-bd_dom"/>
</dbReference>
<dbReference type="InterPro" id="IPR011991">
    <property type="entry name" value="ArsR-like_HTH"/>
</dbReference>
<dbReference type="Proteomes" id="UP000655410">
    <property type="component" value="Unassembled WGS sequence"/>
</dbReference>
<evidence type="ECO:0000313" key="2">
    <source>
        <dbReference type="EMBL" id="GGO90586.1"/>
    </source>
</evidence>
<feature type="domain" description="HTH arsR-type" evidence="1">
    <location>
        <begin position="28"/>
        <end position="106"/>
    </location>
</feature>
<dbReference type="PRINTS" id="PR00778">
    <property type="entry name" value="HTHARSR"/>
</dbReference>
<keyword evidence="3" id="KW-1185">Reference proteome</keyword>
<name>A0ABQ2NC17_9ACTN</name>
<reference evidence="3" key="1">
    <citation type="journal article" date="2019" name="Int. J. Syst. Evol. Microbiol.">
        <title>The Global Catalogue of Microorganisms (GCM) 10K type strain sequencing project: providing services to taxonomists for standard genome sequencing and annotation.</title>
        <authorList>
            <consortium name="The Broad Institute Genomics Platform"/>
            <consortium name="The Broad Institute Genome Sequencing Center for Infectious Disease"/>
            <person name="Wu L."/>
            <person name="Ma J."/>
        </authorList>
    </citation>
    <scope>NUCLEOTIDE SEQUENCE [LARGE SCALE GENOMIC DNA]</scope>
    <source>
        <strain evidence="3">CGMCC 4.7371</strain>
    </source>
</reference>
<dbReference type="EMBL" id="BMNI01000005">
    <property type="protein sequence ID" value="GGO90586.1"/>
    <property type="molecule type" value="Genomic_DNA"/>
</dbReference>
<dbReference type="SMART" id="SM00418">
    <property type="entry name" value="HTH_ARSR"/>
    <property type="match status" value="1"/>
</dbReference>
<dbReference type="SUPFAM" id="SSF46785">
    <property type="entry name" value="Winged helix' DNA-binding domain"/>
    <property type="match status" value="1"/>
</dbReference>
<proteinExistence type="predicted"/>
<dbReference type="InterPro" id="IPR036390">
    <property type="entry name" value="WH_DNA-bd_sf"/>
</dbReference>
<gene>
    <name evidence="2" type="ORF">GCM10011584_22720</name>
</gene>
<evidence type="ECO:0000259" key="1">
    <source>
        <dbReference type="SMART" id="SM00418"/>
    </source>
</evidence>